<evidence type="ECO:0000313" key="2">
    <source>
        <dbReference type="Proteomes" id="UP000178646"/>
    </source>
</evidence>
<proteinExistence type="predicted"/>
<dbReference type="AlphaFoldDB" id="A0A1G2PMQ9"/>
<dbReference type="EMBL" id="MHSU01000030">
    <property type="protein sequence ID" value="OHA49597.1"/>
    <property type="molecule type" value="Genomic_DNA"/>
</dbReference>
<gene>
    <name evidence="1" type="ORF">A2W59_01545</name>
</gene>
<sequence length="104" mass="12623">MNYPKNNNKTFILLNIKNRYKDGMSKEEIYQVTKEAWRIDKQKIKKVRHAIAIYNKNVKGIFSILRWYRNDDGRWGFDGKLVSPDMYKKYTNQEYRMYGPLGYL</sequence>
<reference evidence="1 2" key="1">
    <citation type="journal article" date="2016" name="Nat. Commun.">
        <title>Thousands of microbial genomes shed light on interconnected biogeochemical processes in an aquifer system.</title>
        <authorList>
            <person name="Anantharaman K."/>
            <person name="Brown C.T."/>
            <person name="Hug L.A."/>
            <person name="Sharon I."/>
            <person name="Castelle C.J."/>
            <person name="Probst A.J."/>
            <person name="Thomas B.C."/>
            <person name="Singh A."/>
            <person name="Wilkins M.J."/>
            <person name="Karaoz U."/>
            <person name="Brodie E.L."/>
            <person name="Williams K.H."/>
            <person name="Hubbard S.S."/>
            <person name="Banfield J.F."/>
        </authorList>
    </citation>
    <scope>NUCLEOTIDE SEQUENCE [LARGE SCALE GENOMIC DNA]</scope>
</reference>
<organism evidence="1 2">
    <name type="scientific">Candidatus Terrybacteria bacterium RIFCSPHIGHO2_02_41_19</name>
    <dbReference type="NCBI Taxonomy" id="1802364"/>
    <lineage>
        <taxon>Bacteria</taxon>
        <taxon>Candidatus Terryibacteriota</taxon>
    </lineage>
</organism>
<evidence type="ECO:0000313" key="1">
    <source>
        <dbReference type="EMBL" id="OHA49597.1"/>
    </source>
</evidence>
<accession>A0A1G2PMQ9</accession>
<protein>
    <submittedName>
        <fullName evidence="1">Uncharacterized protein</fullName>
    </submittedName>
</protein>
<name>A0A1G2PMQ9_9BACT</name>
<comment type="caution">
    <text evidence="1">The sequence shown here is derived from an EMBL/GenBank/DDBJ whole genome shotgun (WGS) entry which is preliminary data.</text>
</comment>
<dbReference type="Proteomes" id="UP000178646">
    <property type="component" value="Unassembled WGS sequence"/>
</dbReference>